<dbReference type="AlphaFoldDB" id="A0A975J0T9"/>
<dbReference type="KEGG" id="lamb:KBB96_03280"/>
<reference evidence="1" key="1">
    <citation type="submission" date="2021-04" db="EMBL/GenBank/DDBJ databases">
        <title>Luteolibacter sp. 32A isolated from the skin of an Anderson's salamander (Ambystoma andersonii).</title>
        <authorList>
            <person name="Spergser J."/>
            <person name="Busse H.-J."/>
        </authorList>
    </citation>
    <scope>NUCLEOTIDE SEQUENCE</scope>
    <source>
        <strain evidence="1">32A</strain>
    </source>
</reference>
<evidence type="ECO:0000313" key="1">
    <source>
        <dbReference type="EMBL" id="QUE51917.1"/>
    </source>
</evidence>
<proteinExistence type="predicted"/>
<organism evidence="1 2">
    <name type="scientific">Luteolibacter ambystomatis</name>
    <dbReference type="NCBI Taxonomy" id="2824561"/>
    <lineage>
        <taxon>Bacteria</taxon>
        <taxon>Pseudomonadati</taxon>
        <taxon>Verrucomicrobiota</taxon>
        <taxon>Verrucomicrobiia</taxon>
        <taxon>Verrucomicrobiales</taxon>
        <taxon>Verrucomicrobiaceae</taxon>
        <taxon>Luteolibacter</taxon>
    </lineage>
</organism>
<gene>
    <name evidence="1" type="ORF">KBB96_03280</name>
</gene>
<sequence>MSWTEVFPYLSDDLIAEFEENATAAELEELEEWFGVAETINPQPDKPEIASMTLFWKHTQASDPELPTPTRERMISAGRLGLIKRFKPWESYVEPVLFHGKEMAEQNPETCFRIYLASDLAFLIPDFIELGWEIKLMKSPSLRYCPGGFWRFLALEDEGKLVTIMDSDRTGFASSEVARTRAMADSGLGVWRVPGYYNAEIKETVRYRPLLGGHFGARGGYPMSTWIKAFTWHARRGTMPIEVTLPGYGTKNINATLWPNYGFDEWFQLAIYPRLAPSGVLTFVPMDTRSLLMPMDIEYATWANPASEVVYIKP</sequence>
<accession>A0A975J0T9</accession>
<dbReference type="RefSeq" id="WP_211632208.1">
    <property type="nucleotide sequence ID" value="NZ_CP073100.1"/>
</dbReference>
<dbReference type="EMBL" id="CP073100">
    <property type="protein sequence ID" value="QUE51917.1"/>
    <property type="molecule type" value="Genomic_DNA"/>
</dbReference>
<dbReference type="Proteomes" id="UP000676169">
    <property type="component" value="Chromosome"/>
</dbReference>
<name>A0A975J0T9_9BACT</name>
<protein>
    <submittedName>
        <fullName evidence="1">Uncharacterized protein</fullName>
    </submittedName>
</protein>
<evidence type="ECO:0000313" key="2">
    <source>
        <dbReference type="Proteomes" id="UP000676169"/>
    </source>
</evidence>
<keyword evidence="2" id="KW-1185">Reference proteome</keyword>